<dbReference type="RefSeq" id="WP_107033231.1">
    <property type="nucleotide sequence ID" value="NZ_PUEC01000037.1"/>
</dbReference>
<comment type="caution">
    <text evidence="2">The sequence shown here is derived from an EMBL/GenBank/DDBJ whole genome shotgun (WGS) entry which is preliminary data.</text>
</comment>
<gene>
    <name evidence="2" type="ORF">C5O23_12325</name>
</gene>
<keyword evidence="3" id="KW-1185">Reference proteome</keyword>
<evidence type="ECO:0000313" key="3">
    <source>
        <dbReference type="Proteomes" id="UP000244905"/>
    </source>
</evidence>
<reference evidence="3" key="1">
    <citation type="submission" date="2018-02" db="EMBL/GenBank/DDBJ databases">
        <authorList>
            <person name="Clavel T."/>
            <person name="Strowig T."/>
        </authorList>
    </citation>
    <scope>NUCLEOTIDE SEQUENCE [LARGE SCALE GENOMIC DNA]</scope>
    <source>
        <strain evidence="3">DSM 103720</strain>
    </source>
</reference>
<accession>A0A2V1IKK6</accession>
<feature type="domain" description="Glycosyltransferase 2-like" evidence="1">
    <location>
        <begin position="14"/>
        <end position="135"/>
    </location>
</feature>
<evidence type="ECO:0000259" key="1">
    <source>
        <dbReference type="Pfam" id="PF00535"/>
    </source>
</evidence>
<dbReference type="EMBL" id="PUEC01000037">
    <property type="protein sequence ID" value="PWB00573.1"/>
    <property type="molecule type" value="Genomic_DNA"/>
</dbReference>
<dbReference type="Proteomes" id="UP000244905">
    <property type="component" value="Unassembled WGS sequence"/>
</dbReference>
<organism evidence="2 3">
    <name type="scientific">Duncaniella muris</name>
    <dbReference type="NCBI Taxonomy" id="2094150"/>
    <lineage>
        <taxon>Bacteria</taxon>
        <taxon>Pseudomonadati</taxon>
        <taxon>Bacteroidota</taxon>
        <taxon>Bacteroidia</taxon>
        <taxon>Bacteroidales</taxon>
        <taxon>Muribaculaceae</taxon>
        <taxon>Duncaniella</taxon>
    </lineage>
</organism>
<dbReference type="GO" id="GO:0016758">
    <property type="term" value="F:hexosyltransferase activity"/>
    <property type="evidence" value="ECO:0007669"/>
    <property type="project" value="UniProtKB-ARBA"/>
</dbReference>
<dbReference type="InterPro" id="IPR001173">
    <property type="entry name" value="Glyco_trans_2-like"/>
</dbReference>
<dbReference type="Gene3D" id="3.90.550.10">
    <property type="entry name" value="Spore Coat Polysaccharide Biosynthesis Protein SpsA, Chain A"/>
    <property type="match status" value="1"/>
</dbReference>
<dbReference type="SUPFAM" id="SSF53448">
    <property type="entry name" value="Nucleotide-diphospho-sugar transferases"/>
    <property type="match status" value="1"/>
</dbReference>
<dbReference type="AlphaFoldDB" id="A0A2V1IKK6"/>
<dbReference type="InterPro" id="IPR029044">
    <property type="entry name" value="Nucleotide-diphossugar_trans"/>
</dbReference>
<dbReference type="Pfam" id="PF00535">
    <property type="entry name" value="Glycos_transf_2"/>
    <property type="match status" value="1"/>
</dbReference>
<dbReference type="GeneID" id="82527113"/>
<dbReference type="PANTHER" id="PTHR22916:SF3">
    <property type="entry name" value="UDP-GLCNAC:BETAGAL BETA-1,3-N-ACETYLGLUCOSAMINYLTRANSFERASE-LIKE PROTEIN 1"/>
    <property type="match status" value="1"/>
</dbReference>
<dbReference type="CDD" id="cd00761">
    <property type="entry name" value="Glyco_tranf_GTA_type"/>
    <property type="match status" value="1"/>
</dbReference>
<dbReference type="PANTHER" id="PTHR22916">
    <property type="entry name" value="GLYCOSYLTRANSFERASE"/>
    <property type="match status" value="1"/>
</dbReference>
<evidence type="ECO:0000313" key="2">
    <source>
        <dbReference type="EMBL" id="PWB00573.1"/>
    </source>
</evidence>
<proteinExistence type="predicted"/>
<sequence length="319" mass="35791">MIENGREVRHPLVSVIVPAYNVAEYVKTIYNSVLAQTYPDWELVFVDDCSTDQTAAVVQGIADCDPRVRLYKTEHNSGTPLRPRVKGAEMAKGEYVCPIDADDDVSADFIRELIDRALETGAEITLPIMRNCRSGEEVEIFDSEVLDKGSVYTGWDLVAHTLYEWRFGMNGGLYEKEFYKKCLNYLLGLRLTVKAPVVALTESLMFIDEAGSRVLLMDAEKVAFASKAVYNYRYNPDSVVEIKSARSFNVLDSNMFIRQALLDHGCSEGPLWRRLQLHLSACLADKMAKYMGGKTKRAMLSERSEVGSRDVSVSYGAMS</sequence>
<name>A0A2V1IKK6_9BACT</name>
<protein>
    <recommendedName>
        <fullName evidence="1">Glycosyltransferase 2-like domain-containing protein</fullName>
    </recommendedName>
</protein>